<feature type="transmembrane region" description="Helical" evidence="5">
    <location>
        <begin position="167"/>
        <end position="185"/>
    </location>
</feature>
<dbReference type="InterPro" id="IPR036259">
    <property type="entry name" value="MFS_trans_sf"/>
</dbReference>
<reference evidence="8" key="1">
    <citation type="submission" date="2025-08" db="UniProtKB">
        <authorList>
            <consortium name="RefSeq"/>
        </authorList>
    </citation>
    <scope>IDENTIFICATION</scope>
</reference>
<dbReference type="InterPro" id="IPR005829">
    <property type="entry name" value="Sugar_transporter_CS"/>
</dbReference>
<dbReference type="InterPro" id="IPR050549">
    <property type="entry name" value="MFS_Trehalose_Transporter"/>
</dbReference>
<feature type="transmembrane region" description="Helical" evidence="5">
    <location>
        <begin position="52"/>
        <end position="74"/>
    </location>
</feature>
<feature type="transmembrane region" description="Helical" evidence="5">
    <location>
        <begin position="376"/>
        <end position="397"/>
    </location>
</feature>
<feature type="transmembrane region" description="Helical" evidence="5">
    <location>
        <begin position="81"/>
        <end position="100"/>
    </location>
</feature>
<dbReference type="PROSITE" id="PS50850">
    <property type="entry name" value="MFS"/>
    <property type="match status" value="1"/>
</dbReference>
<dbReference type="SUPFAM" id="SSF103473">
    <property type="entry name" value="MFS general substrate transporter"/>
    <property type="match status" value="2"/>
</dbReference>
<dbReference type="RefSeq" id="XP_052744835.1">
    <property type="nucleotide sequence ID" value="XM_052888875.1"/>
</dbReference>
<dbReference type="PANTHER" id="PTHR48021">
    <property type="match status" value="1"/>
</dbReference>
<accession>A0ABM3M0I6</accession>
<feature type="transmembrane region" description="Helical" evidence="5">
    <location>
        <begin position="139"/>
        <end position="161"/>
    </location>
</feature>
<evidence type="ECO:0000256" key="1">
    <source>
        <dbReference type="ARBA" id="ARBA00004141"/>
    </source>
</evidence>
<feature type="transmembrane region" description="Helical" evidence="5">
    <location>
        <begin position="302"/>
        <end position="322"/>
    </location>
</feature>
<dbReference type="Gene3D" id="1.20.1250.20">
    <property type="entry name" value="MFS general substrate transporter like domains"/>
    <property type="match status" value="3"/>
</dbReference>
<proteinExistence type="predicted"/>
<keyword evidence="4 5" id="KW-0472">Membrane</keyword>
<evidence type="ECO:0000256" key="2">
    <source>
        <dbReference type="ARBA" id="ARBA00022692"/>
    </source>
</evidence>
<sequence length="479" mass="52109">MSPVHLVGESGDVVYVGQIINGFSGAWAGPGLPLLRDLEQSPLPYLLTESQLSFVASLTYLGAIPGTHITAWLSNTRGRKPCLVIGGFVSVLSYVFLATANNLAMLYISRFLAGVTIGIVNVMNLVYIGEIASPKIRGILLTAIGIFTTVGMLMIFAVGPYLSYNDIIYVGIILAIAYLFLLIWIPESPIFYAIQGRNEDVNKVLQDLGRTEDFTLGLYFYLDKIGHPVVDKIKWLPLVVLILFYIGFDSGFGIIPNALVGEMFTPNVRSKGSTVALTTSYLCGFGITTAFGALLEIIGGHVAFWFFSGTCACAFLFTAFFIPETKGKTLLDIQAAFAGRKLLLLISTAICSLTMFTLGLYFYLDRIGNPVVDIINWLPLVVLILFYIGYDSGFGIIPNALIGEMFTPNVRSKGSTVALTTSYLCGFGVTTAFGALLEIIGGHIAFWFFSVKCACAFLFTAFFIPETKGKTLMDIQDDL</sequence>
<dbReference type="PANTHER" id="PTHR48021:SF46">
    <property type="entry name" value="MAJOR FACILITATOR SUPERFAMILY (MFS) PROFILE DOMAIN-CONTAINING PROTEIN"/>
    <property type="match status" value="1"/>
</dbReference>
<feature type="transmembrane region" description="Helical" evidence="5">
    <location>
        <begin position="342"/>
        <end position="364"/>
    </location>
</feature>
<evidence type="ECO:0000256" key="4">
    <source>
        <dbReference type="ARBA" id="ARBA00023136"/>
    </source>
</evidence>
<feature type="transmembrane region" description="Helical" evidence="5">
    <location>
        <begin position="417"/>
        <end position="437"/>
    </location>
</feature>
<dbReference type="GeneID" id="112045416"/>
<feature type="transmembrane region" description="Helical" evidence="5">
    <location>
        <begin position="444"/>
        <end position="464"/>
    </location>
</feature>
<comment type="subcellular location">
    <subcellularLocation>
        <location evidence="1">Membrane</location>
        <topology evidence="1">Multi-pass membrane protein</topology>
    </subcellularLocation>
</comment>
<evidence type="ECO:0000256" key="5">
    <source>
        <dbReference type="SAM" id="Phobius"/>
    </source>
</evidence>
<evidence type="ECO:0000259" key="6">
    <source>
        <dbReference type="PROSITE" id="PS50850"/>
    </source>
</evidence>
<evidence type="ECO:0000313" key="8">
    <source>
        <dbReference type="RefSeq" id="XP_052744835.1"/>
    </source>
</evidence>
<dbReference type="InterPro" id="IPR020846">
    <property type="entry name" value="MFS_dom"/>
</dbReference>
<dbReference type="InterPro" id="IPR005828">
    <property type="entry name" value="MFS_sugar_transport-like"/>
</dbReference>
<dbReference type="PROSITE" id="PS00217">
    <property type="entry name" value="SUGAR_TRANSPORT_2"/>
    <property type="match status" value="1"/>
</dbReference>
<dbReference type="Pfam" id="PF00083">
    <property type="entry name" value="Sugar_tr"/>
    <property type="match status" value="3"/>
</dbReference>
<dbReference type="Proteomes" id="UP001652582">
    <property type="component" value="Chromosome 24"/>
</dbReference>
<feature type="domain" description="Major facilitator superfamily (MFS) profile" evidence="6">
    <location>
        <begin position="10"/>
        <end position="468"/>
    </location>
</feature>
<feature type="transmembrane region" description="Helical" evidence="5">
    <location>
        <begin position="275"/>
        <end position="295"/>
    </location>
</feature>
<keyword evidence="7" id="KW-1185">Reference proteome</keyword>
<evidence type="ECO:0000256" key="3">
    <source>
        <dbReference type="ARBA" id="ARBA00022989"/>
    </source>
</evidence>
<feature type="transmembrane region" description="Helical" evidence="5">
    <location>
        <begin position="106"/>
        <end position="127"/>
    </location>
</feature>
<name>A0ABM3M0I6_BICAN</name>
<protein>
    <submittedName>
        <fullName evidence="8">Facilitated trehalose transporter Tret1</fullName>
    </submittedName>
</protein>
<keyword evidence="2 5" id="KW-0812">Transmembrane</keyword>
<evidence type="ECO:0000313" key="7">
    <source>
        <dbReference type="Proteomes" id="UP001652582"/>
    </source>
</evidence>
<keyword evidence="3 5" id="KW-1133">Transmembrane helix</keyword>
<gene>
    <name evidence="8" type="primary">LOC112045416</name>
</gene>
<feature type="transmembrane region" description="Helical" evidence="5">
    <location>
        <begin position="235"/>
        <end position="255"/>
    </location>
</feature>
<organism evidence="7 8">
    <name type="scientific">Bicyclus anynana</name>
    <name type="common">Squinting bush brown butterfly</name>
    <dbReference type="NCBI Taxonomy" id="110368"/>
    <lineage>
        <taxon>Eukaryota</taxon>
        <taxon>Metazoa</taxon>
        <taxon>Ecdysozoa</taxon>
        <taxon>Arthropoda</taxon>
        <taxon>Hexapoda</taxon>
        <taxon>Insecta</taxon>
        <taxon>Pterygota</taxon>
        <taxon>Neoptera</taxon>
        <taxon>Endopterygota</taxon>
        <taxon>Lepidoptera</taxon>
        <taxon>Glossata</taxon>
        <taxon>Ditrysia</taxon>
        <taxon>Papilionoidea</taxon>
        <taxon>Nymphalidae</taxon>
        <taxon>Satyrinae</taxon>
        <taxon>Satyrini</taxon>
        <taxon>Mycalesina</taxon>
        <taxon>Bicyclus</taxon>
    </lineage>
</organism>